<gene>
    <name evidence="1" type="ORF">DB30_03639</name>
</gene>
<evidence type="ECO:0008006" key="3">
    <source>
        <dbReference type="Google" id="ProtNLM"/>
    </source>
</evidence>
<dbReference type="EMBL" id="JMCC02000029">
    <property type="protein sequence ID" value="KIG17042.1"/>
    <property type="molecule type" value="Genomic_DNA"/>
</dbReference>
<dbReference type="RefSeq" id="WP_052548624.1">
    <property type="nucleotide sequence ID" value="NZ_JMCC02000029.1"/>
</dbReference>
<evidence type="ECO:0000313" key="2">
    <source>
        <dbReference type="Proteomes" id="UP000031599"/>
    </source>
</evidence>
<reference evidence="1 2" key="1">
    <citation type="submission" date="2014-12" db="EMBL/GenBank/DDBJ databases">
        <title>Genome assembly of Enhygromyxa salina DSM 15201.</title>
        <authorList>
            <person name="Sharma G."/>
            <person name="Subramanian S."/>
        </authorList>
    </citation>
    <scope>NUCLEOTIDE SEQUENCE [LARGE SCALE GENOMIC DNA]</scope>
    <source>
        <strain evidence="1 2">DSM 15201</strain>
    </source>
</reference>
<proteinExistence type="predicted"/>
<dbReference type="Proteomes" id="UP000031599">
    <property type="component" value="Unassembled WGS sequence"/>
</dbReference>
<name>A0A0C2DB35_9BACT</name>
<evidence type="ECO:0000313" key="1">
    <source>
        <dbReference type="EMBL" id="KIG17042.1"/>
    </source>
</evidence>
<organism evidence="1 2">
    <name type="scientific">Enhygromyxa salina</name>
    <dbReference type="NCBI Taxonomy" id="215803"/>
    <lineage>
        <taxon>Bacteria</taxon>
        <taxon>Pseudomonadati</taxon>
        <taxon>Myxococcota</taxon>
        <taxon>Polyangia</taxon>
        <taxon>Nannocystales</taxon>
        <taxon>Nannocystaceae</taxon>
        <taxon>Enhygromyxa</taxon>
    </lineage>
</organism>
<dbReference type="Pfam" id="PF14103">
    <property type="entry name" value="DUF4276"/>
    <property type="match status" value="1"/>
</dbReference>
<sequence>MTKRAILLVEGQTEERFVKEVLAPHFWPKNLYLSATLLVTKKVKAGPNFKGGVTSFGKLENDVKRILQGAGDALVTTLIDYYGLPRDCPGISTRPPNGSPAQRVKHVEDNLTQHFSDQRFSAFLALHEFEAWLFSDSTTLPRVVNANRDSAERFAALQASFATPEDINEGPATAPSKRIEGLFPRYQKTLHGPLAAQQISLDRIRVKCAHFGAWLEMLERFAVA</sequence>
<accession>A0A0C2DB35</accession>
<comment type="caution">
    <text evidence="1">The sequence shown here is derived from an EMBL/GenBank/DDBJ whole genome shotgun (WGS) entry which is preliminary data.</text>
</comment>
<protein>
    <recommendedName>
        <fullName evidence="3">DUF4276 family protein</fullName>
    </recommendedName>
</protein>
<dbReference type="AlphaFoldDB" id="A0A0C2DB35"/>
<dbReference type="InterPro" id="IPR025455">
    <property type="entry name" value="DUF4276"/>
</dbReference>